<feature type="transmembrane region" description="Helical" evidence="7">
    <location>
        <begin position="122"/>
        <end position="140"/>
    </location>
</feature>
<feature type="transmembrane region" description="Helical" evidence="7">
    <location>
        <begin position="269"/>
        <end position="286"/>
    </location>
</feature>
<dbReference type="InterPro" id="IPR037185">
    <property type="entry name" value="EmrE-like"/>
</dbReference>
<keyword evidence="10" id="KW-1185">Reference proteome</keyword>
<evidence type="ECO:0000313" key="10">
    <source>
        <dbReference type="Proteomes" id="UP000036923"/>
    </source>
</evidence>
<keyword evidence="3" id="KW-1003">Cell membrane</keyword>
<feature type="domain" description="EamA" evidence="8">
    <location>
        <begin position="154"/>
        <end position="286"/>
    </location>
</feature>
<feature type="transmembrane region" description="Helical" evidence="7">
    <location>
        <begin position="7"/>
        <end position="28"/>
    </location>
</feature>
<comment type="similarity">
    <text evidence="2">Belongs to the EamA transporter family.</text>
</comment>
<name>A0A0L6JHC0_9FIRM</name>
<comment type="caution">
    <text evidence="9">The sequence shown here is derived from an EMBL/GenBank/DDBJ whole genome shotgun (WGS) entry which is preliminary data.</text>
</comment>
<gene>
    <name evidence="9" type="ORF">Bccel_0483</name>
</gene>
<keyword evidence="4 7" id="KW-0812">Transmembrane</keyword>
<accession>A0A0L6JHC0</accession>
<organism evidence="9 10">
    <name type="scientific">Pseudobacteroides cellulosolvens ATCC 35603 = DSM 2933</name>
    <dbReference type="NCBI Taxonomy" id="398512"/>
    <lineage>
        <taxon>Bacteria</taxon>
        <taxon>Bacillati</taxon>
        <taxon>Bacillota</taxon>
        <taxon>Clostridia</taxon>
        <taxon>Eubacteriales</taxon>
        <taxon>Oscillospiraceae</taxon>
        <taxon>Pseudobacteroides</taxon>
    </lineage>
</organism>
<dbReference type="EMBL" id="LGTC01000001">
    <property type="protein sequence ID" value="KNY25226.1"/>
    <property type="molecule type" value="Genomic_DNA"/>
</dbReference>
<feature type="transmembrane region" description="Helical" evidence="7">
    <location>
        <begin position="245"/>
        <end position="263"/>
    </location>
</feature>
<sequence length="294" mass="32544">MSLKNGYLYVINTVLLFSTYEVVSKTLVGKIDPFQVNFIRFLLGGIILFLFLLYKGDLKLGRRELLAITAVGFINVVVSMSLMQLSLYMKGAQASLSAVIFSSNPIFVCVFAYFWDKEKFNRVKAAGLALGILGIVVIFYEKLNIDSMDFRSPIFALLSAIFYALYTVLGRKQAVKIGSLKMNAYSFIAGSLLLLPIMLFIKGPNVFQFDYSGTLQIIYLSVFVTGIAYLTYFKGLSIIGAGKGSMVFFIKPVLASIIAIVFLKEQPSVFLAAGTLLILISIVLVLNSEKLVRK</sequence>
<dbReference type="InterPro" id="IPR050638">
    <property type="entry name" value="AA-Vitamin_Transporters"/>
</dbReference>
<evidence type="ECO:0000256" key="2">
    <source>
        <dbReference type="ARBA" id="ARBA00007362"/>
    </source>
</evidence>
<dbReference type="InterPro" id="IPR000620">
    <property type="entry name" value="EamA_dom"/>
</dbReference>
<dbReference type="Proteomes" id="UP000036923">
    <property type="component" value="Unassembled WGS sequence"/>
</dbReference>
<dbReference type="PATRIC" id="fig|398512.5.peg.503"/>
<protein>
    <recommendedName>
        <fullName evidence="8">EamA domain-containing protein</fullName>
    </recommendedName>
</protein>
<dbReference type="Pfam" id="PF00892">
    <property type="entry name" value="EamA"/>
    <property type="match status" value="2"/>
</dbReference>
<dbReference type="PANTHER" id="PTHR32322:SF18">
    <property type="entry name" value="S-ADENOSYLMETHIONINE_S-ADENOSYLHOMOCYSTEINE TRANSPORTER"/>
    <property type="match status" value="1"/>
</dbReference>
<evidence type="ECO:0000256" key="4">
    <source>
        <dbReference type="ARBA" id="ARBA00022692"/>
    </source>
</evidence>
<evidence type="ECO:0000256" key="7">
    <source>
        <dbReference type="SAM" id="Phobius"/>
    </source>
</evidence>
<feature type="transmembrane region" description="Helical" evidence="7">
    <location>
        <begin position="152"/>
        <end position="170"/>
    </location>
</feature>
<dbReference type="RefSeq" id="WP_036946501.1">
    <property type="nucleotide sequence ID" value="NZ_KN050763.1"/>
</dbReference>
<reference evidence="10" key="1">
    <citation type="submission" date="2015-07" db="EMBL/GenBank/DDBJ databases">
        <title>Near-Complete Genome Sequence of the Cellulolytic Bacterium Bacteroides (Pseudobacteroides) cellulosolvens ATCC 35603.</title>
        <authorList>
            <person name="Dassa B."/>
            <person name="Utturkar S.M."/>
            <person name="Klingeman D.M."/>
            <person name="Hurt R.A."/>
            <person name="Keller M."/>
            <person name="Xu J."/>
            <person name="Reddy Y.H.K."/>
            <person name="Borovok I."/>
            <person name="Grinberg I.R."/>
            <person name="Lamed R."/>
            <person name="Zhivin O."/>
            <person name="Bayer E.A."/>
            <person name="Brown S.D."/>
        </authorList>
    </citation>
    <scope>NUCLEOTIDE SEQUENCE [LARGE SCALE GENOMIC DNA]</scope>
    <source>
        <strain evidence="10">DSM 2933</strain>
    </source>
</reference>
<dbReference type="PANTHER" id="PTHR32322">
    <property type="entry name" value="INNER MEMBRANE TRANSPORTER"/>
    <property type="match status" value="1"/>
</dbReference>
<feature type="transmembrane region" description="Helical" evidence="7">
    <location>
        <begin position="65"/>
        <end position="88"/>
    </location>
</feature>
<feature type="domain" description="EamA" evidence="8">
    <location>
        <begin position="5"/>
        <end position="139"/>
    </location>
</feature>
<keyword evidence="6 7" id="KW-0472">Membrane</keyword>
<evidence type="ECO:0000256" key="1">
    <source>
        <dbReference type="ARBA" id="ARBA00004651"/>
    </source>
</evidence>
<keyword evidence="5 7" id="KW-1133">Transmembrane helix</keyword>
<evidence type="ECO:0000259" key="8">
    <source>
        <dbReference type="Pfam" id="PF00892"/>
    </source>
</evidence>
<evidence type="ECO:0000313" key="9">
    <source>
        <dbReference type="EMBL" id="KNY25226.1"/>
    </source>
</evidence>
<dbReference type="SUPFAM" id="SSF103481">
    <property type="entry name" value="Multidrug resistance efflux transporter EmrE"/>
    <property type="match status" value="2"/>
</dbReference>
<dbReference type="OrthoDB" id="9813604at2"/>
<proteinExistence type="inferred from homology"/>
<dbReference type="GO" id="GO:0005886">
    <property type="term" value="C:plasma membrane"/>
    <property type="evidence" value="ECO:0007669"/>
    <property type="project" value="UniProtKB-SubCell"/>
</dbReference>
<comment type="subcellular location">
    <subcellularLocation>
        <location evidence="1">Cell membrane</location>
        <topology evidence="1">Multi-pass membrane protein</topology>
    </subcellularLocation>
</comment>
<evidence type="ECO:0000256" key="6">
    <source>
        <dbReference type="ARBA" id="ARBA00023136"/>
    </source>
</evidence>
<feature type="transmembrane region" description="Helical" evidence="7">
    <location>
        <begin position="94"/>
        <end position="115"/>
    </location>
</feature>
<dbReference type="AlphaFoldDB" id="A0A0L6JHC0"/>
<feature type="transmembrane region" description="Helical" evidence="7">
    <location>
        <begin position="182"/>
        <end position="201"/>
    </location>
</feature>
<dbReference type="eggNOG" id="COG0697">
    <property type="taxonomic scope" value="Bacteria"/>
</dbReference>
<evidence type="ECO:0000256" key="3">
    <source>
        <dbReference type="ARBA" id="ARBA00022475"/>
    </source>
</evidence>
<feature type="transmembrane region" description="Helical" evidence="7">
    <location>
        <begin position="34"/>
        <end position="53"/>
    </location>
</feature>
<dbReference type="STRING" id="398512.Bccel_0483"/>
<feature type="transmembrane region" description="Helical" evidence="7">
    <location>
        <begin position="213"/>
        <end position="233"/>
    </location>
</feature>
<evidence type="ECO:0000256" key="5">
    <source>
        <dbReference type="ARBA" id="ARBA00022989"/>
    </source>
</evidence>